<protein>
    <recommendedName>
        <fullName evidence="1">F-box domain-containing protein</fullName>
    </recommendedName>
</protein>
<proteinExistence type="predicted"/>
<dbReference type="AlphaFoldDB" id="A0A8H6MFR1"/>
<dbReference type="InterPro" id="IPR036047">
    <property type="entry name" value="F-box-like_dom_sf"/>
</dbReference>
<dbReference type="Gene3D" id="1.20.1280.50">
    <property type="match status" value="1"/>
</dbReference>
<gene>
    <name evidence="2" type="ORF">DFP72DRAFT_423751</name>
</gene>
<dbReference type="PROSITE" id="PS50181">
    <property type="entry name" value="FBOX"/>
    <property type="match status" value="1"/>
</dbReference>
<keyword evidence="3" id="KW-1185">Reference proteome</keyword>
<dbReference type="InterPro" id="IPR001810">
    <property type="entry name" value="F-box_dom"/>
</dbReference>
<dbReference type="Proteomes" id="UP000521943">
    <property type="component" value="Unassembled WGS sequence"/>
</dbReference>
<evidence type="ECO:0000259" key="1">
    <source>
        <dbReference type="PROSITE" id="PS50181"/>
    </source>
</evidence>
<sequence length="223" mass="25571">MAEETSVLYLSLDSKIYLLICSRLDPLDLLRLSQTCTKMHSLITQKPVWQQALKTTCFRNALFESSFPLDLMTIEDLKRAAAWTCPVAPDAPSRSISQLRNCEHASHRTVYKFAVRELLGTHWRVSHPWRPFPALHVESCNFAEGSWHCWSLVRDSIRNHVVLGVVYMKYDWHVIGISTPIRHERDSIRFVVGIGIPGSDIRLRVYEIGPIPKDCALDRSVET</sequence>
<feature type="domain" description="F-box" evidence="1">
    <location>
        <begin position="6"/>
        <end position="52"/>
    </location>
</feature>
<accession>A0A8H6MFR1</accession>
<dbReference type="EMBL" id="JACGCI010000004">
    <property type="protein sequence ID" value="KAF6764494.1"/>
    <property type="molecule type" value="Genomic_DNA"/>
</dbReference>
<evidence type="ECO:0000313" key="2">
    <source>
        <dbReference type="EMBL" id="KAF6764494.1"/>
    </source>
</evidence>
<name>A0A8H6MFR1_9AGAR</name>
<dbReference type="Pfam" id="PF00646">
    <property type="entry name" value="F-box"/>
    <property type="match status" value="1"/>
</dbReference>
<dbReference type="SUPFAM" id="SSF81383">
    <property type="entry name" value="F-box domain"/>
    <property type="match status" value="1"/>
</dbReference>
<comment type="caution">
    <text evidence="2">The sequence shown here is derived from an EMBL/GenBank/DDBJ whole genome shotgun (WGS) entry which is preliminary data.</text>
</comment>
<evidence type="ECO:0000313" key="3">
    <source>
        <dbReference type="Proteomes" id="UP000521943"/>
    </source>
</evidence>
<organism evidence="2 3">
    <name type="scientific">Ephemerocybe angulata</name>
    <dbReference type="NCBI Taxonomy" id="980116"/>
    <lineage>
        <taxon>Eukaryota</taxon>
        <taxon>Fungi</taxon>
        <taxon>Dikarya</taxon>
        <taxon>Basidiomycota</taxon>
        <taxon>Agaricomycotina</taxon>
        <taxon>Agaricomycetes</taxon>
        <taxon>Agaricomycetidae</taxon>
        <taxon>Agaricales</taxon>
        <taxon>Agaricineae</taxon>
        <taxon>Psathyrellaceae</taxon>
        <taxon>Ephemerocybe</taxon>
    </lineage>
</organism>
<reference evidence="2 3" key="1">
    <citation type="submission" date="2020-07" db="EMBL/GenBank/DDBJ databases">
        <title>Comparative genomics of pyrophilous fungi reveals a link between fire events and developmental genes.</title>
        <authorList>
            <consortium name="DOE Joint Genome Institute"/>
            <person name="Steindorff A.S."/>
            <person name="Carver A."/>
            <person name="Calhoun S."/>
            <person name="Stillman K."/>
            <person name="Liu H."/>
            <person name="Lipzen A."/>
            <person name="Pangilinan J."/>
            <person name="Labutti K."/>
            <person name="Bruns T.D."/>
            <person name="Grigoriev I.V."/>
        </authorList>
    </citation>
    <scope>NUCLEOTIDE SEQUENCE [LARGE SCALE GENOMIC DNA]</scope>
    <source>
        <strain evidence="2 3">CBS 144469</strain>
    </source>
</reference>
<dbReference type="SMART" id="SM00256">
    <property type="entry name" value="FBOX"/>
    <property type="match status" value="1"/>
</dbReference>